<dbReference type="InterPro" id="IPR012842">
    <property type="entry name" value="T3SS_SctL/SctL2"/>
</dbReference>
<comment type="similarity">
    <text evidence="5">Belongs to the SctL stator family.</text>
</comment>
<dbReference type="InterPro" id="IPR009335">
    <property type="entry name" value="T3SS_HrpE/ATPase_suE"/>
</dbReference>
<dbReference type="PATRIC" id="fig|75588.4.peg.913"/>
<proteinExistence type="inferred from homology"/>
<comment type="subcellular location">
    <subcellularLocation>
        <location evidence="1">Cytoplasm</location>
    </subcellularLocation>
</comment>
<dbReference type="RefSeq" id="WP_057013799.1">
    <property type="nucleotide sequence ID" value="NZ_JYLH01000014.1"/>
</dbReference>
<dbReference type="GO" id="GO:0005737">
    <property type="term" value="C:cytoplasm"/>
    <property type="evidence" value="ECO:0007669"/>
    <property type="project" value="UniProtKB-SubCell"/>
</dbReference>
<evidence type="ECO:0000256" key="3">
    <source>
        <dbReference type="ARBA" id="ARBA00022490"/>
    </source>
</evidence>
<comment type="caution">
    <text evidence="6">The sequence shown here is derived from an EMBL/GenBank/DDBJ whole genome shotgun (WGS) entry which is preliminary data.</text>
</comment>
<protein>
    <submittedName>
        <fullName evidence="6">Type III secretion protein</fullName>
    </submittedName>
</protein>
<keyword evidence="4" id="KW-0653">Protein transport</keyword>
<accession>A0A0R2Y8V7</accession>
<keyword evidence="2" id="KW-0813">Transport</keyword>
<gene>
    <name evidence="6" type="ORF">TU73_20805</name>
</gene>
<evidence type="ECO:0000313" key="7">
    <source>
        <dbReference type="Proteomes" id="UP000051446"/>
    </source>
</evidence>
<dbReference type="AlphaFoldDB" id="A0A0R2Y8V7"/>
<dbReference type="Proteomes" id="UP000051446">
    <property type="component" value="Unassembled WGS sequence"/>
</dbReference>
<evidence type="ECO:0000256" key="1">
    <source>
        <dbReference type="ARBA" id="ARBA00004496"/>
    </source>
</evidence>
<evidence type="ECO:0000256" key="5">
    <source>
        <dbReference type="ARBA" id="ARBA00024335"/>
    </source>
</evidence>
<reference evidence="6 7" key="1">
    <citation type="submission" date="2015-02" db="EMBL/GenBank/DDBJ databases">
        <title>Pseudomonas helleri sp. nov. and Pseudomonas weihenstephanensis sp. nov., isolated from raw cows milk.</title>
        <authorList>
            <person name="von Neubeck M."/>
            <person name="Huptas C."/>
            <person name="Wenning M."/>
            <person name="Scherer S."/>
        </authorList>
    </citation>
    <scope>NUCLEOTIDE SEQUENCE [LARGE SCALE GENOMIC DNA]</scope>
    <source>
        <strain evidence="6 7">DSM 17149</strain>
    </source>
</reference>
<organism evidence="6 7">
    <name type="scientific">Pseudomonas libanensis</name>
    <dbReference type="NCBI Taxonomy" id="75588"/>
    <lineage>
        <taxon>Bacteria</taxon>
        <taxon>Pseudomonadati</taxon>
        <taxon>Pseudomonadota</taxon>
        <taxon>Gammaproteobacteria</taxon>
        <taxon>Pseudomonadales</taxon>
        <taxon>Pseudomonadaceae</taxon>
        <taxon>Pseudomonas</taxon>
    </lineage>
</organism>
<dbReference type="GO" id="GO:0030254">
    <property type="term" value="P:protein secretion by the type III secretion system"/>
    <property type="evidence" value="ECO:0007669"/>
    <property type="project" value="InterPro"/>
</dbReference>
<evidence type="ECO:0000256" key="4">
    <source>
        <dbReference type="ARBA" id="ARBA00022927"/>
    </source>
</evidence>
<dbReference type="EMBL" id="JYLH01000014">
    <property type="protein sequence ID" value="KRP42881.1"/>
    <property type="molecule type" value="Genomic_DNA"/>
</dbReference>
<evidence type="ECO:0000256" key="2">
    <source>
        <dbReference type="ARBA" id="ARBA00022448"/>
    </source>
</evidence>
<keyword evidence="3" id="KW-0963">Cytoplasm</keyword>
<dbReference type="NCBIfam" id="TIGR02499">
    <property type="entry name" value="HrpE_YscL_not"/>
    <property type="match status" value="1"/>
</dbReference>
<evidence type="ECO:0000313" key="6">
    <source>
        <dbReference type="EMBL" id="KRP42881.1"/>
    </source>
</evidence>
<name>A0A0R2Y8V7_9PSED</name>
<sequence length="190" mass="21483">MLTLRRIELHNGAPGQPKVLITREMLADCSRAGQLLGSAQAQAEELLHQAAEHREELLEQASLDFWSRANAQLSAWERQRQAMCDNLEHYATSIANQAFHCLLEEVPQPQRLSALIKQLVATQIPPIKATLVCHPLEHDHIAQALAKLNSTLWRLRPDDQVKPQTLLLETDEGDFRIDWASMREILFASA</sequence>
<dbReference type="Pfam" id="PF06188">
    <property type="entry name" value="HrpE"/>
    <property type="match status" value="1"/>
</dbReference>